<organism evidence="4 5">
    <name type="scientific">Tetranychus urticae</name>
    <name type="common">Two-spotted spider mite</name>
    <dbReference type="NCBI Taxonomy" id="32264"/>
    <lineage>
        <taxon>Eukaryota</taxon>
        <taxon>Metazoa</taxon>
        <taxon>Ecdysozoa</taxon>
        <taxon>Arthropoda</taxon>
        <taxon>Chelicerata</taxon>
        <taxon>Arachnida</taxon>
        <taxon>Acari</taxon>
        <taxon>Acariformes</taxon>
        <taxon>Trombidiformes</taxon>
        <taxon>Prostigmata</taxon>
        <taxon>Eleutherengona</taxon>
        <taxon>Raphignathae</taxon>
        <taxon>Tetranychoidea</taxon>
        <taxon>Tetranychidae</taxon>
        <taxon>Tetranychus</taxon>
    </lineage>
</organism>
<dbReference type="EMBL" id="CAEY01001062">
    <property type="status" value="NOT_ANNOTATED_CDS"/>
    <property type="molecule type" value="Genomic_DNA"/>
</dbReference>
<dbReference type="Pfam" id="PF20146">
    <property type="entry name" value="NRF"/>
    <property type="match status" value="1"/>
</dbReference>
<feature type="domain" description="Nose resistant-to-fluoxetine protein N-terminal" evidence="3">
    <location>
        <begin position="83"/>
        <end position="237"/>
    </location>
</feature>
<reference evidence="5" key="1">
    <citation type="submission" date="2011-08" db="EMBL/GenBank/DDBJ databases">
        <authorList>
            <person name="Rombauts S."/>
        </authorList>
    </citation>
    <scope>NUCLEOTIDE SEQUENCE</scope>
    <source>
        <strain evidence="5">London</strain>
    </source>
</reference>
<dbReference type="InterPro" id="IPR052728">
    <property type="entry name" value="O2_lipid_transport_reg"/>
</dbReference>
<dbReference type="InterPro" id="IPR002656">
    <property type="entry name" value="Acyl_transf_3_dom"/>
</dbReference>
<evidence type="ECO:0000313" key="4">
    <source>
        <dbReference type="EnsemblMetazoa" id="tetur37g00280.1"/>
    </source>
</evidence>
<feature type="transmembrane region" description="Helical" evidence="1">
    <location>
        <begin position="487"/>
        <end position="506"/>
    </location>
</feature>
<keyword evidence="2" id="KW-0732">Signal</keyword>
<dbReference type="eggNOG" id="KOG3700">
    <property type="taxonomic scope" value="Eukaryota"/>
</dbReference>
<evidence type="ECO:0000256" key="1">
    <source>
        <dbReference type="SAM" id="Phobius"/>
    </source>
</evidence>
<evidence type="ECO:0000256" key="2">
    <source>
        <dbReference type="SAM" id="SignalP"/>
    </source>
</evidence>
<feature type="transmembrane region" description="Helical" evidence="1">
    <location>
        <begin position="460"/>
        <end position="480"/>
    </location>
</feature>
<proteinExistence type="predicted"/>
<feature type="transmembrane region" description="Helical" evidence="1">
    <location>
        <begin position="353"/>
        <end position="377"/>
    </location>
</feature>
<dbReference type="InterPro" id="IPR006621">
    <property type="entry name" value="Nose-resist-to-fluoxetine_N"/>
</dbReference>
<evidence type="ECO:0000259" key="3">
    <source>
        <dbReference type="SMART" id="SM00703"/>
    </source>
</evidence>
<feature type="chain" id="PRO_5004582094" description="Nose resistant-to-fluoxetine protein N-terminal domain-containing protein" evidence="2">
    <location>
        <begin position="26"/>
        <end position="735"/>
    </location>
</feature>
<dbReference type="OrthoDB" id="6408118at2759"/>
<feature type="transmembrane region" description="Helical" evidence="1">
    <location>
        <begin position="316"/>
        <end position="333"/>
    </location>
</feature>
<name>T1L3Z9_TETUR</name>
<feature type="signal peptide" evidence="2">
    <location>
        <begin position="1"/>
        <end position="25"/>
    </location>
</feature>
<keyword evidence="1" id="KW-0812">Transmembrane</keyword>
<accession>T1L3Z9</accession>
<dbReference type="PANTHER" id="PTHR11161:SF0">
    <property type="entry name" value="O-ACYLTRANSFERASE LIKE PROTEIN"/>
    <property type="match status" value="1"/>
</dbReference>
<dbReference type="PANTHER" id="PTHR11161">
    <property type="entry name" value="O-ACYLTRANSFERASE"/>
    <property type="match status" value="1"/>
</dbReference>
<dbReference type="OMA" id="ITWYFAV"/>
<reference evidence="4" key="2">
    <citation type="submission" date="2015-06" db="UniProtKB">
        <authorList>
            <consortium name="EnsemblMetazoa"/>
        </authorList>
    </citation>
    <scope>IDENTIFICATION</scope>
</reference>
<evidence type="ECO:0000313" key="5">
    <source>
        <dbReference type="Proteomes" id="UP000015104"/>
    </source>
</evidence>
<dbReference type="Pfam" id="PF01757">
    <property type="entry name" value="Acyl_transf_3"/>
    <property type="match status" value="1"/>
</dbReference>
<keyword evidence="1" id="KW-1133">Transmembrane helix</keyword>
<sequence>MNVNFIGFIVCFTWINCFLNKPAECFSSELATAITNASLGRADFDLVVQAWNKYRDEVKIDLDLLTSGLASQLDQIIIKSNVSRRCSQGLKYLFDQSENKKTWALQALNSWGQFPPPGLISGTTTSFGSYDQCLNIITPNSSFTGQYCTVLFRPLLPHRPRYHNILKKLSLFESIPRSSARNHVVEHMKSKAHFFYYTQIRIGVCLTTHCDLEDVNSMVKTIAEGMYLNGEVTRCESKSSAPTNLNHHQIIALFIILTILMANLIGTLAELLIKPESRLASYCSILFAFSIRRNFASLFKMETSNTELKCVNGIRTLTMAWIIFGHTSVWIHYHAFSHSFNIVDVIKPFGAQALLNVTLSVDTFFLISGLLTSYVTWKTTDGVYKKFNSFGFIISRYTRLTPLLIAAICLTLFLPLIGSGPLWQEFVSPIGKRCEDNWWINLLYIQAFYKTGDICLLPTWWLSNDMLFHMISLLILVPLMRSQKLGVAMNLFAISVFTLVSASINFSQDYPPAILPTFPQVEDYWLFIYQYFWKPYLHGPPFFIGLHLGYLLARKRFAKLNKTVSVMGWIISLALLIVVFHAPYPLTLGKTWPKAVNMIFDCTNRVLWALSLSWMIYASASGHGGFIGKFLSLPIFAPFAKITYAVYLTHMFLIWTYMGSRRDLTYTSTYTGINMFVSHWVLAQILGALAALLFESPFLNIQKSMAKQYQKKEDSVGLQDWDKEEMNKKSLLTNS</sequence>
<feature type="transmembrane region" description="Helical" evidence="1">
    <location>
        <begin position="678"/>
        <end position="701"/>
    </location>
</feature>
<feature type="transmembrane region" description="Helical" evidence="1">
    <location>
        <begin position="639"/>
        <end position="658"/>
    </location>
</feature>
<dbReference type="SMART" id="SM00703">
    <property type="entry name" value="NRF"/>
    <property type="match status" value="1"/>
</dbReference>
<dbReference type="GO" id="GO:0016747">
    <property type="term" value="F:acyltransferase activity, transferring groups other than amino-acyl groups"/>
    <property type="evidence" value="ECO:0007669"/>
    <property type="project" value="InterPro"/>
</dbReference>
<feature type="transmembrane region" description="Helical" evidence="1">
    <location>
        <begin position="606"/>
        <end position="627"/>
    </location>
</feature>
<dbReference type="Proteomes" id="UP000015104">
    <property type="component" value="Unassembled WGS sequence"/>
</dbReference>
<dbReference type="HOGENOM" id="CLU_007874_2_2_1"/>
<gene>
    <name evidence="4" type="primary">107370059</name>
</gene>
<keyword evidence="1" id="KW-0472">Membrane</keyword>
<dbReference type="AlphaFoldDB" id="T1L3Z9"/>
<feature type="transmembrane region" description="Helical" evidence="1">
    <location>
        <begin position="535"/>
        <end position="553"/>
    </location>
</feature>
<feature type="transmembrane region" description="Helical" evidence="1">
    <location>
        <begin position="397"/>
        <end position="417"/>
    </location>
</feature>
<protein>
    <recommendedName>
        <fullName evidence="3">Nose resistant-to-fluoxetine protein N-terminal domain-containing protein</fullName>
    </recommendedName>
</protein>
<dbReference type="EnsemblMetazoa" id="tetur37g00280.1">
    <property type="protein sequence ID" value="tetur37g00280.1"/>
    <property type="gene ID" value="tetur37g00280"/>
</dbReference>
<feature type="transmembrane region" description="Helical" evidence="1">
    <location>
        <begin position="250"/>
        <end position="273"/>
    </location>
</feature>
<keyword evidence="5" id="KW-1185">Reference proteome</keyword>
<feature type="transmembrane region" description="Helical" evidence="1">
    <location>
        <begin position="565"/>
        <end position="586"/>
    </location>
</feature>